<comment type="function">
    <text evidence="1">Putative transcription factor.</text>
</comment>
<organism evidence="11 12">
    <name type="scientific">Phlyctema vagabunda</name>
    <dbReference type="NCBI Taxonomy" id="108571"/>
    <lineage>
        <taxon>Eukaryota</taxon>
        <taxon>Fungi</taxon>
        <taxon>Dikarya</taxon>
        <taxon>Ascomycota</taxon>
        <taxon>Pezizomycotina</taxon>
        <taxon>Leotiomycetes</taxon>
        <taxon>Helotiales</taxon>
        <taxon>Dermateaceae</taxon>
        <taxon>Phlyctema</taxon>
    </lineage>
</organism>
<reference evidence="11 12" key="1">
    <citation type="submission" date="2024-06" db="EMBL/GenBank/DDBJ databases">
        <title>Complete genome of Phlyctema vagabunda strain 19-DSS-EL-015.</title>
        <authorList>
            <person name="Fiorenzani C."/>
        </authorList>
    </citation>
    <scope>NUCLEOTIDE SEQUENCE [LARGE SCALE GENOMIC DNA]</scope>
    <source>
        <strain evidence="11 12">19-DSS-EL-015</strain>
    </source>
</reference>
<dbReference type="InterPro" id="IPR004827">
    <property type="entry name" value="bZIP"/>
</dbReference>
<evidence type="ECO:0000256" key="2">
    <source>
        <dbReference type="ARBA" id="ARBA00004123"/>
    </source>
</evidence>
<dbReference type="Gene3D" id="1.20.5.170">
    <property type="match status" value="1"/>
</dbReference>
<proteinExistence type="inferred from homology"/>
<evidence type="ECO:0000259" key="10">
    <source>
        <dbReference type="SMART" id="SM00338"/>
    </source>
</evidence>
<evidence type="ECO:0000256" key="5">
    <source>
        <dbReference type="ARBA" id="ARBA00023125"/>
    </source>
</evidence>
<feature type="region of interest" description="Disordered" evidence="9">
    <location>
        <begin position="51"/>
        <end position="75"/>
    </location>
</feature>
<feature type="region of interest" description="Disordered" evidence="9">
    <location>
        <begin position="167"/>
        <end position="186"/>
    </location>
</feature>
<keyword evidence="12" id="KW-1185">Reference proteome</keyword>
<evidence type="ECO:0000256" key="1">
    <source>
        <dbReference type="ARBA" id="ARBA00004049"/>
    </source>
</evidence>
<dbReference type="CDD" id="cd14688">
    <property type="entry name" value="bZIP_YAP"/>
    <property type="match status" value="1"/>
</dbReference>
<dbReference type="EMBL" id="JBFCZG010000002">
    <property type="protein sequence ID" value="KAL3425639.1"/>
    <property type="molecule type" value="Genomic_DNA"/>
</dbReference>
<accession>A0ABR4PQJ4</accession>
<feature type="compositionally biased region" description="Polar residues" evidence="9">
    <location>
        <begin position="167"/>
        <end position="184"/>
    </location>
</feature>
<feature type="domain" description="BZIP" evidence="10">
    <location>
        <begin position="51"/>
        <end position="115"/>
    </location>
</feature>
<comment type="caution">
    <text evidence="11">The sequence shown here is derived from an EMBL/GenBank/DDBJ whole genome shotgun (WGS) entry which is preliminary data.</text>
</comment>
<dbReference type="SUPFAM" id="SSF57959">
    <property type="entry name" value="Leucine zipper domain"/>
    <property type="match status" value="1"/>
</dbReference>
<evidence type="ECO:0000256" key="4">
    <source>
        <dbReference type="ARBA" id="ARBA00023015"/>
    </source>
</evidence>
<name>A0ABR4PQJ4_9HELO</name>
<sequence>MSQNNAAPSEGNLLKSFWNRSMDMVSKKNFQFKQQDCDPEINEDKDKDNLTAQTQKQHRRAQVRKAQIEHRRRKKDYTKELEQTVTHLRELIASTESETVILRKENTSIKETLAHSNIQYSDTSPTNIDWIMSDYQNGQQSTNVNIDYDPLVQAECLQVQTECTLSNAQPFRPGNPSTNTSSKPTGPMPDFLKIRPNQSDVAINFILALEHPCRSHFHTVPPLSTAHDSEAAATGHELMASTLLFSSAPSSTFGDADTSKVTTSWNAPSLELSTLYAMSLSLPKEDFEITPVQAWFMIVSEYKVDIVLEKAETLKSSLNELVKCWDFGAVLNQALFWEVVKRVMDENQAN</sequence>
<dbReference type="InterPro" id="IPR046347">
    <property type="entry name" value="bZIP_sf"/>
</dbReference>
<evidence type="ECO:0000256" key="7">
    <source>
        <dbReference type="ARBA" id="ARBA00023242"/>
    </source>
</evidence>
<keyword evidence="7" id="KW-0539">Nucleus</keyword>
<dbReference type="SMART" id="SM00338">
    <property type="entry name" value="BRLZ"/>
    <property type="match status" value="1"/>
</dbReference>
<keyword evidence="5" id="KW-0238">DNA-binding</keyword>
<dbReference type="PANTHER" id="PTHR40621:SF11">
    <property type="entry name" value="TRANSCRIPTION FACTOR KAPC-RELATED"/>
    <property type="match status" value="1"/>
</dbReference>
<protein>
    <recommendedName>
        <fullName evidence="8">Putative transcription factor kapC</fullName>
    </recommendedName>
</protein>
<evidence type="ECO:0000256" key="9">
    <source>
        <dbReference type="SAM" id="MobiDB-lite"/>
    </source>
</evidence>
<comment type="similarity">
    <text evidence="3">Belongs to the bZIP family.</text>
</comment>
<gene>
    <name evidence="11" type="ORF">PVAG01_02430</name>
</gene>
<keyword evidence="4" id="KW-0805">Transcription regulation</keyword>
<evidence type="ECO:0000256" key="3">
    <source>
        <dbReference type="ARBA" id="ARBA00007163"/>
    </source>
</evidence>
<evidence type="ECO:0000313" key="12">
    <source>
        <dbReference type="Proteomes" id="UP001629113"/>
    </source>
</evidence>
<dbReference type="InterPro" id="IPR050936">
    <property type="entry name" value="AP-1-like"/>
</dbReference>
<dbReference type="PANTHER" id="PTHR40621">
    <property type="entry name" value="TRANSCRIPTION FACTOR KAPC-RELATED"/>
    <property type="match status" value="1"/>
</dbReference>
<dbReference type="Proteomes" id="UP001629113">
    <property type="component" value="Unassembled WGS sequence"/>
</dbReference>
<evidence type="ECO:0000256" key="8">
    <source>
        <dbReference type="ARBA" id="ARBA00044067"/>
    </source>
</evidence>
<evidence type="ECO:0000313" key="11">
    <source>
        <dbReference type="EMBL" id="KAL3425639.1"/>
    </source>
</evidence>
<keyword evidence="6" id="KW-0804">Transcription</keyword>
<comment type="subcellular location">
    <subcellularLocation>
        <location evidence="2">Nucleus</location>
    </subcellularLocation>
</comment>
<evidence type="ECO:0000256" key="6">
    <source>
        <dbReference type="ARBA" id="ARBA00023163"/>
    </source>
</evidence>